<proteinExistence type="predicted"/>
<protein>
    <submittedName>
        <fullName evidence="2">Uncharacterized protein</fullName>
    </submittedName>
</protein>
<sequence length="182" mass="19616">MFCGSLAGPAYFSAALVSGRSARAPRRYKTRPWAMYEGGSCSDLGTAGPLDLKRGQLMSGRLGSSSSHNIKEELTSSGAVEWPAGCGYRLPSWGAAAAPFDTIKGGVERVKVPAAELGRDRAAAYFSPGLYLSRDPLQPSGPPQRDAADQDKRISELHPPVSRSLRDRWHHTRDVMMNSPVT</sequence>
<organism evidence="2 3">
    <name type="scientific">Amphibalanus amphitrite</name>
    <name type="common">Striped barnacle</name>
    <name type="synonym">Balanus amphitrite</name>
    <dbReference type="NCBI Taxonomy" id="1232801"/>
    <lineage>
        <taxon>Eukaryota</taxon>
        <taxon>Metazoa</taxon>
        <taxon>Ecdysozoa</taxon>
        <taxon>Arthropoda</taxon>
        <taxon>Crustacea</taxon>
        <taxon>Multicrustacea</taxon>
        <taxon>Cirripedia</taxon>
        <taxon>Thoracica</taxon>
        <taxon>Thoracicalcarea</taxon>
        <taxon>Balanomorpha</taxon>
        <taxon>Balanoidea</taxon>
        <taxon>Balanidae</taxon>
        <taxon>Amphibalaninae</taxon>
        <taxon>Amphibalanus</taxon>
    </lineage>
</organism>
<feature type="compositionally biased region" description="Basic and acidic residues" evidence="1">
    <location>
        <begin position="146"/>
        <end position="156"/>
    </location>
</feature>
<evidence type="ECO:0000256" key="1">
    <source>
        <dbReference type="SAM" id="MobiDB-lite"/>
    </source>
</evidence>
<accession>A0A6A4XBD5</accession>
<evidence type="ECO:0000313" key="3">
    <source>
        <dbReference type="Proteomes" id="UP000440578"/>
    </source>
</evidence>
<comment type="caution">
    <text evidence="2">The sequence shown here is derived from an EMBL/GenBank/DDBJ whole genome shotgun (WGS) entry which is preliminary data.</text>
</comment>
<dbReference type="Proteomes" id="UP000440578">
    <property type="component" value="Unassembled WGS sequence"/>
</dbReference>
<feature type="region of interest" description="Disordered" evidence="1">
    <location>
        <begin position="133"/>
        <end position="182"/>
    </location>
</feature>
<gene>
    <name evidence="2" type="ORF">FJT64_016174</name>
</gene>
<dbReference type="EMBL" id="VIIS01000101">
    <property type="protein sequence ID" value="KAF0313294.1"/>
    <property type="molecule type" value="Genomic_DNA"/>
</dbReference>
<dbReference type="OrthoDB" id="10067219at2759"/>
<name>A0A6A4XBD5_AMPAM</name>
<dbReference type="AlphaFoldDB" id="A0A6A4XBD5"/>
<reference evidence="2 3" key="1">
    <citation type="submission" date="2019-07" db="EMBL/GenBank/DDBJ databases">
        <title>Draft genome assembly of a fouling barnacle, Amphibalanus amphitrite (Darwin, 1854): The first reference genome for Thecostraca.</title>
        <authorList>
            <person name="Kim W."/>
        </authorList>
    </citation>
    <scope>NUCLEOTIDE SEQUENCE [LARGE SCALE GENOMIC DNA]</scope>
    <source>
        <strain evidence="2">SNU_AA5</strain>
        <tissue evidence="2">Soma without cirri and trophi</tissue>
    </source>
</reference>
<evidence type="ECO:0000313" key="2">
    <source>
        <dbReference type="EMBL" id="KAF0313294.1"/>
    </source>
</evidence>
<keyword evidence="3" id="KW-1185">Reference proteome</keyword>